<keyword evidence="10" id="KW-0732">Signal</keyword>
<protein>
    <submittedName>
        <fullName evidence="13">TonB-dependent receptor</fullName>
    </submittedName>
</protein>
<reference evidence="13" key="1">
    <citation type="submission" date="2020-09" db="EMBL/GenBank/DDBJ databases">
        <authorList>
            <person name="Yoon J.-W."/>
        </authorList>
    </citation>
    <scope>NUCLEOTIDE SEQUENCE</scope>
    <source>
        <strain evidence="13">KMU-158</strain>
    </source>
</reference>
<keyword evidence="6 8" id="KW-0472">Membrane</keyword>
<dbReference type="PANTHER" id="PTHR30069:SF40">
    <property type="entry name" value="TONB-DEPENDENT RECEPTOR NMB0964-RELATED"/>
    <property type="match status" value="1"/>
</dbReference>
<dbReference type="Gene3D" id="2.170.130.10">
    <property type="entry name" value="TonB-dependent receptor, plug domain"/>
    <property type="match status" value="1"/>
</dbReference>
<sequence>MKKPLFFAGLAAFCFSAEAQSESAQSETQKTELHPLEHVLVTIPVHKKEARTALPVTVLSGDALREQAAMTLGDTLNGSPGLASSSFGPAVGQPVIRGQQGPRVAVLQNGLPALDVSTNSADHALSVEPVLAESIEVLRGPSTLLYGGGAIGGVVNVIDNRVPGKHINGVEGAVELRRNSVDNGRAGVARLDMGNGTWVFHLDALYRDWEEPEIPGLSVNERYADAEAIEESSDGVIGNADGRTRRFTLGSAYHFDGGYAGISYSELRNLYGIPSGVHHHHEEAVVGAPVEPEHEEEEGIDLAIEQRRWDVAGDVHNEGFWELLRWRGSYSEYQHQELEGDGAVGTTFSRDAWALRTELSHREVGNMHGVVGLQYLQSDFSALGEESFVPETENRNLGIFWLEDYHLDRWQFEAGLRVDRDELDSAEADLEAHNYFGASGSLAAIYDLNSVWSVSASYAESRRAPGAEERYSNIMIEPGDEYIVHGATGSVELGNPDLGREKSANIELGLRADMDRITAKLNVFSNQFSDFIYLQNTGLEQDEAPILSYQQQDADFVGVEYELKIALLPASYNNQIELRLYGDRISAELASGEDVPRLPPSRNGLALSWSYQDWSASIDYLHASKQDKPGANENPTESYNRVDADISWRWQYQSQSYIWSLKARNLGDEEIRSSSSFIRDAAPEPGRSLELAFRWEFGV</sequence>
<accession>A0A927BZ86</accession>
<organism evidence="13 14">
    <name type="scientific">Spongiibacter pelagi</name>
    <dbReference type="NCBI Taxonomy" id="2760804"/>
    <lineage>
        <taxon>Bacteria</taxon>
        <taxon>Pseudomonadati</taxon>
        <taxon>Pseudomonadota</taxon>
        <taxon>Gammaproteobacteria</taxon>
        <taxon>Cellvibrionales</taxon>
        <taxon>Spongiibacteraceae</taxon>
        <taxon>Spongiibacter</taxon>
    </lineage>
</organism>
<comment type="subcellular location">
    <subcellularLocation>
        <location evidence="1 8">Cell outer membrane</location>
        <topology evidence="1 8">Multi-pass membrane protein</topology>
    </subcellularLocation>
</comment>
<evidence type="ECO:0000256" key="8">
    <source>
        <dbReference type="PROSITE-ProRule" id="PRU01360"/>
    </source>
</evidence>
<dbReference type="InterPro" id="IPR037066">
    <property type="entry name" value="Plug_dom_sf"/>
</dbReference>
<dbReference type="Pfam" id="PF00593">
    <property type="entry name" value="TonB_dep_Rec_b-barrel"/>
    <property type="match status" value="1"/>
</dbReference>
<dbReference type="Proteomes" id="UP000610558">
    <property type="component" value="Unassembled WGS sequence"/>
</dbReference>
<dbReference type="RefSeq" id="WP_190763032.1">
    <property type="nucleotide sequence ID" value="NZ_JACXLD010000002.1"/>
</dbReference>
<evidence type="ECO:0000259" key="11">
    <source>
        <dbReference type="Pfam" id="PF00593"/>
    </source>
</evidence>
<keyword evidence="14" id="KW-1185">Reference proteome</keyword>
<gene>
    <name evidence="13" type="ORF">IB286_04765</name>
</gene>
<dbReference type="InterPro" id="IPR012910">
    <property type="entry name" value="Plug_dom"/>
</dbReference>
<dbReference type="GO" id="GO:0009279">
    <property type="term" value="C:cell outer membrane"/>
    <property type="evidence" value="ECO:0007669"/>
    <property type="project" value="UniProtKB-SubCell"/>
</dbReference>
<feature type="domain" description="TonB-dependent receptor plug" evidence="12">
    <location>
        <begin position="51"/>
        <end position="154"/>
    </location>
</feature>
<keyword evidence="2 8" id="KW-0813">Transport</keyword>
<keyword evidence="7 8" id="KW-0998">Cell outer membrane</keyword>
<evidence type="ECO:0000256" key="5">
    <source>
        <dbReference type="ARBA" id="ARBA00023077"/>
    </source>
</evidence>
<evidence type="ECO:0000256" key="4">
    <source>
        <dbReference type="ARBA" id="ARBA00022692"/>
    </source>
</evidence>
<dbReference type="EMBL" id="JACXLD010000002">
    <property type="protein sequence ID" value="MBD2858313.1"/>
    <property type="molecule type" value="Genomic_DNA"/>
</dbReference>
<proteinExistence type="inferred from homology"/>
<comment type="similarity">
    <text evidence="8 9">Belongs to the TonB-dependent receptor family.</text>
</comment>
<evidence type="ECO:0000256" key="2">
    <source>
        <dbReference type="ARBA" id="ARBA00022448"/>
    </source>
</evidence>
<evidence type="ECO:0000313" key="13">
    <source>
        <dbReference type="EMBL" id="MBD2858313.1"/>
    </source>
</evidence>
<dbReference type="AlphaFoldDB" id="A0A927BZ86"/>
<dbReference type="SUPFAM" id="SSF56935">
    <property type="entry name" value="Porins"/>
    <property type="match status" value="1"/>
</dbReference>
<evidence type="ECO:0000256" key="6">
    <source>
        <dbReference type="ARBA" id="ARBA00023136"/>
    </source>
</evidence>
<keyword evidence="13" id="KW-0675">Receptor</keyword>
<evidence type="ECO:0000259" key="12">
    <source>
        <dbReference type="Pfam" id="PF07715"/>
    </source>
</evidence>
<evidence type="ECO:0000256" key="9">
    <source>
        <dbReference type="RuleBase" id="RU003357"/>
    </source>
</evidence>
<evidence type="ECO:0000256" key="10">
    <source>
        <dbReference type="SAM" id="SignalP"/>
    </source>
</evidence>
<dbReference type="InterPro" id="IPR036942">
    <property type="entry name" value="Beta-barrel_TonB_sf"/>
</dbReference>
<feature type="domain" description="TonB-dependent receptor-like beta-barrel" evidence="11">
    <location>
        <begin position="280"/>
        <end position="666"/>
    </location>
</feature>
<feature type="chain" id="PRO_5038032623" evidence="10">
    <location>
        <begin position="20"/>
        <end position="699"/>
    </location>
</feature>
<dbReference type="GO" id="GO:0044718">
    <property type="term" value="P:siderophore transmembrane transport"/>
    <property type="evidence" value="ECO:0007669"/>
    <property type="project" value="TreeGrafter"/>
</dbReference>
<evidence type="ECO:0000256" key="1">
    <source>
        <dbReference type="ARBA" id="ARBA00004571"/>
    </source>
</evidence>
<evidence type="ECO:0000256" key="3">
    <source>
        <dbReference type="ARBA" id="ARBA00022452"/>
    </source>
</evidence>
<feature type="signal peptide" evidence="10">
    <location>
        <begin position="1"/>
        <end position="19"/>
    </location>
</feature>
<name>A0A927BZ86_9GAMM</name>
<evidence type="ECO:0000256" key="7">
    <source>
        <dbReference type="ARBA" id="ARBA00023237"/>
    </source>
</evidence>
<dbReference type="Pfam" id="PF07715">
    <property type="entry name" value="Plug"/>
    <property type="match status" value="1"/>
</dbReference>
<evidence type="ECO:0000313" key="14">
    <source>
        <dbReference type="Proteomes" id="UP000610558"/>
    </source>
</evidence>
<dbReference type="GO" id="GO:0015344">
    <property type="term" value="F:siderophore uptake transmembrane transporter activity"/>
    <property type="evidence" value="ECO:0007669"/>
    <property type="project" value="TreeGrafter"/>
</dbReference>
<comment type="caution">
    <text evidence="13">The sequence shown here is derived from an EMBL/GenBank/DDBJ whole genome shotgun (WGS) entry which is preliminary data.</text>
</comment>
<keyword evidence="5 9" id="KW-0798">TonB box</keyword>
<keyword evidence="4 8" id="KW-0812">Transmembrane</keyword>
<dbReference type="InterPro" id="IPR039426">
    <property type="entry name" value="TonB-dep_rcpt-like"/>
</dbReference>
<keyword evidence="3 8" id="KW-1134">Transmembrane beta strand</keyword>
<dbReference type="InterPro" id="IPR000531">
    <property type="entry name" value="Beta-barrel_TonB"/>
</dbReference>
<dbReference type="PANTHER" id="PTHR30069">
    <property type="entry name" value="TONB-DEPENDENT OUTER MEMBRANE RECEPTOR"/>
    <property type="match status" value="1"/>
</dbReference>
<dbReference type="Gene3D" id="2.40.170.20">
    <property type="entry name" value="TonB-dependent receptor, beta-barrel domain"/>
    <property type="match status" value="1"/>
</dbReference>
<dbReference type="PROSITE" id="PS52016">
    <property type="entry name" value="TONB_DEPENDENT_REC_3"/>
    <property type="match status" value="1"/>
</dbReference>